<dbReference type="SUPFAM" id="SSF63825">
    <property type="entry name" value="YWTD domain"/>
    <property type="match status" value="1"/>
</dbReference>
<proteinExistence type="predicted"/>
<dbReference type="VEuPathDB" id="GiardiaDB:QR46_2032"/>
<reference evidence="2" key="1">
    <citation type="submission" date="2012-02" db="EMBL/GenBank/DDBJ databases">
        <title>Genome sequencing of Giardia lamblia Genotypes A2 and B isolates (DH and GS) and comparative analysis with the genomes of Genotypes A1 and E (WB and Pig).</title>
        <authorList>
            <person name="Adam R."/>
            <person name="Dahlstrom E."/>
            <person name="Martens C."/>
            <person name="Bruno D."/>
            <person name="Barbian K."/>
            <person name="Porcella S.F."/>
            <person name="Nash T."/>
        </authorList>
    </citation>
    <scope>NUCLEOTIDE SEQUENCE</scope>
    <source>
        <strain evidence="2">DH</strain>
    </source>
</reference>
<gene>
    <name evidence="1" type="ORF">DHA2_4337</name>
</gene>
<sequence length="316" mass="34019">MPPIHAQKRVKHHPGRGLATSFYSKRKTQKQLNFYAEQIFMLLVNPFTQDPVTHPSITWAPIFEASTQVFRIRPHLTDANSVLVIGLNGHINAHNLESGAYQPYVATGGQPTDIIATGAESNILITDIAWNNVLSLRNGQVSGILGNESGILSPVSLCYLGGTVYIADQTGLFSFSTEGIVQRHVDQLGIVALAVVHDCIILAINGENCLKALRPGFHPTIYASGFFGAFRLIDMCVGPDNSVLVVTESIATRVSEAEADAIPQNGFLFVVSCYGVPSACIPLPGTPTSVCFINGRILLSVQESKDVYAVPISAFL</sequence>
<dbReference type="VEuPathDB" id="GiardiaDB:GL50803_004337"/>
<evidence type="ECO:0000313" key="2">
    <source>
        <dbReference type="Proteomes" id="UP000018320"/>
    </source>
</evidence>
<dbReference type="Proteomes" id="UP000018320">
    <property type="component" value="Unassembled WGS sequence"/>
</dbReference>
<evidence type="ECO:0000313" key="1">
    <source>
        <dbReference type="EMBL" id="ESU39372.1"/>
    </source>
</evidence>
<comment type="caution">
    <text evidence="1">The sequence shown here is derived from an EMBL/GenBank/DDBJ whole genome shotgun (WGS) entry which is preliminary data.</text>
</comment>
<dbReference type="VEuPathDB" id="GiardiaDB:DHA2_4337"/>
<name>V6TM11_GIAIN</name>
<dbReference type="EMBL" id="AHGT01000003">
    <property type="protein sequence ID" value="ESU39372.1"/>
    <property type="molecule type" value="Genomic_DNA"/>
</dbReference>
<reference evidence="1 2" key="2">
    <citation type="journal article" date="2013" name="Genome Biol. Evol.">
        <title>Genome sequencing of Giardia lamblia genotypes A2 and B isolates (DH and GS) and comparative analysis with the genomes of genotypes A1 and E (WB and Pig).</title>
        <authorList>
            <person name="Adam R.D."/>
            <person name="Dahlstrom E.W."/>
            <person name="Martens C.A."/>
            <person name="Bruno D.P."/>
            <person name="Barbian K.D."/>
            <person name="Ricklefs S.M."/>
            <person name="Hernandez M.M."/>
            <person name="Narla N.P."/>
            <person name="Patel R.B."/>
            <person name="Porcella S.F."/>
            <person name="Nash T.E."/>
        </authorList>
    </citation>
    <scope>NUCLEOTIDE SEQUENCE [LARGE SCALE GENOMIC DNA]</scope>
    <source>
        <strain evidence="1 2">DH</strain>
    </source>
</reference>
<dbReference type="VEuPathDB" id="GiardiaDB:GL50581_2011"/>
<accession>V6TM11</accession>
<organism evidence="1 2">
    <name type="scientific">Giardia intestinalis</name>
    <name type="common">Giardia lamblia</name>
    <dbReference type="NCBI Taxonomy" id="5741"/>
    <lineage>
        <taxon>Eukaryota</taxon>
        <taxon>Metamonada</taxon>
        <taxon>Diplomonadida</taxon>
        <taxon>Hexamitidae</taxon>
        <taxon>Giardiinae</taxon>
        <taxon>Giardia</taxon>
    </lineage>
</organism>
<protein>
    <submittedName>
        <fullName evidence="1">Uncharacterized protein</fullName>
    </submittedName>
</protein>
<dbReference type="AlphaFoldDB" id="V6TM11"/>